<dbReference type="EMBL" id="BJWL01000192">
    <property type="protein sequence ID" value="GFS33604.1"/>
    <property type="molecule type" value="Genomic_DNA"/>
</dbReference>
<feature type="region of interest" description="Disordered" evidence="9">
    <location>
        <begin position="41"/>
        <end position="65"/>
    </location>
</feature>
<evidence type="ECO:0000256" key="5">
    <source>
        <dbReference type="ARBA" id="ARBA00022692"/>
    </source>
</evidence>
<dbReference type="Gene3D" id="3.40.50.11550">
    <property type="match status" value="1"/>
</dbReference>
<keyword evidence="7" id="KW-1133">Transmembrane helix</keyword>
<feature type="compositionally biased region" description="Gly residues" evidence="9">
    <location>
        <begin position="53"/>
        <end position="65"/>
    </location>
</feature>
<evidence type="ECO:0000313" key="12">
    <source>
        <dbReference type="Proteomes" id="UP000585474"/>
    </source>
</evidence>
<gene>
    <name evidence="11" type="ORF">Acr_00g0029560</name>
</gene>
<feature type="domain" description="Haem-binding uptake Tiki superfamily ChaN" evidence="10">
    <location>
        <begin position="305"/>
        <end position="378"/>
    </location>
</feature>
<accession>A0A7J0DEJ3</accession>
<keyword evidence="3" id="KW-0150">Chloroplast</keyword>
<evidence type="ECO:0000256" key="1">
    <source>
        <dbReference type="ARBA" id="ARBA00004508"/>
    </source>
</evidence>
<feature type="domain" description="Haem-binding uptake Tiki superfamily ChaN" evidence="10">
    <location>
        <begin position="94"/>
        <end position="162"/>
    </location>
</feature>
<keyword evidence="8" id="KW-0472">Membrane</keyword>
<evidence type="ECO:0000256" key="4">
    <source>
        <dbReference type="ARBA" id="ARBA00022640"/>
    </source>
</evidence>
<dbReference type="Pfam" id="PF04187">
    <property type="entry name" value="Cofac_haem_bdg"/>
    <property type="match status" value="2"/>
</dbReference>
<comment type="subcellular location">
    <subcellularLocation>
        <location evidence="1">Plastid</location>
        <location evidence="1">Chloroplast membrane</location>
        <topology evidence="1">Multi-pass membrane protein</topology>
    </subcellularLocation>
</comment>
<proteinExistence type="inferred from homology"/>
<reference evidence="12" key="1">
    <citation type="submission" date="2019-07" db="EMBL/GenBank/DDBJ databases">
        <title>De Novo Assembly of kiwifruit Actinidia rufa.</title>
        <authorList>
            <person name="Sugita-Konishi S."/>
            <person name="Sato K."/>
            <person name="Mori E."/>
            <person name="Abe Y."/>
            <person name="Kisaki G."/>
            <person name="Hamano K."/>
            <person name="Suezawa K."/>
            <person name="Otani M."/>
            <person name="Fukuda T."/>
            <person name="Manabe T."/>
            <person name="Gomi K."/>
            <person name="Tabuchi M."/>
            <person name="Akimitsu K."/>
            <person name="Kataoka I."/>
        </authorList>
    </citation>
    <scope>NUCLEOTIDE SEQUENCE [LARGE SCALE GENOMIC DNA]</scope>
    <source>
        <strain evidence="12">cv. Fuchu</strain>
    </source>
</reference>
<dbReference type="InterPro" id="IPR007314">
    <property type="entry name" value="Cofac_haem-bd_dom"/>
</dbReference>
<evidence type="ECO:0000256" key="3">
    <source>
        <dbReference type="ARBA" id="ARBA00022528"/>
    </source>
</evidence>
<comment type="caution">
    <text evidence="11">The sequence shown here is derived from an EMBL/GenBank/DDBJ whole genome shotgun (WGS) entry which is preliminary data.</text>
</comment>
<sequence>MKPHHHTHRGFAVRPRLVPLHNSNRRLCVVPENHLRLFTGDGECHDGDESGEGDGGGGEGGKSGGSEGGCYKFESLRCDVDGEPMAVGKDKRKVWEKMMNARVVYLGEAEQVPIRDDKELELEIVKNLKKRCLEAERPLSLALEAFPRDLQEQLNQYMDKRLGIVGFFKDRFHYTVSEVRMYDNDAGGLHLSHWFWGELLNSAFSQIHDSLEVFKFALLLTICDTATRNRTRYLRVLARVPDVRPKRLRLVPGGRGENRTLDLSPGKAALTTWAKPCSHWRKHTCHDSAMLSTSVTRMVKPSLLDCRIDGETLKSFASHWPPQRWQEYEPLLSYCRDNGIRIVACGIPLGVLRTVQAEGIRGLSKAARKIYAPPAGSGFISGFTSISRRSSDGGGTGMLIVVTRASHVTYGSRGTGLPARISRKIPKKNLVVILLDPERQYIRREGEVPVADFLCKMSLCPCLDLQQGLDLGVVSPEVLQNFFDLEQYPLISKLTQRFQGFRERLLADPKFLHRLAIEEAISITTTLLAQYERRKENFFEELDYVITDTVRGSVVDFFTVWLPAPTLCFLSVSDTIDSLEALKGLLGSIPDNAFQKNIVGKDWNVSRRVASVLFGGLKLASVGFVSSIGAMAVSNFLYAIRKLLNPALATNLRNKRSPILKTAAAYGCFLGTSANLRYQVAIEQVVRL</sequence>
<comment type="similarity">
    <text evidence="2">Belongs to the RETICULATA family.</text>
</comment>
<keyword evidence="6" id="KW-0809">Transit peptide</keyword>
<name>A0A7J0DEJ3_9ERIC</name>
<dbReference type="PANTHER" id="PTHR31620">
    <property type="entry name" value="PROTEIN RETICULATA-RELATED 2, CHLOROPLASTIC-RELATED"/>
    <property type="match status" value="1"/>
</dbReference>
<evidence type="ECO:0000256" key="8">
    <source>
        <dbReference type="ARBA" id="ARBA00023136"/>
    </source>
</evidence>
<keyword evidence="4" id="KW-0934">Plastid</keyword>
<evidence type="ECO:0000256" key="6">
    <source>
        <dbReference type="ARBA" id="ARBA00022946"/>
    </source>
</evidence>
<dbReference type="Proteomes" id="UP000585474">
    <property type="component" value="Unassembled WGS sequence"/>
</dbReference>
<organism evidence="11 12">
    <name type="scientific">Actinidia rufa</name>
    <dbReference type="NCBI Taxonomy" id="165716"/>
    <lineage>
        <taxon>Eukaryota</taxon>
        <taxon>Viridiplantae</taxon>
        <taxon>Streptophyta</taxon>
        <taxon>Embryophyta</taxon>
        <taxon>Tracheophyta</taxon>
        <taxon>Spermatophyta</taxon>
        <taxon>Magnoliopsida</taxon>
        <taxon>eudicotyledons</taxon>
        <taxon>Gunneridae</taxon>
        <taxon>Pentapetalae</taxon>
        <taxon>asterids</taxon>
        <taxon>Ericales</taxon>
        <taxon>Actinidiaceae</taxon>
        <taxon>Actinidia</taxon>
    </lineage>
</organism>
<evidence type="ECO:0000256" key="7">
    <source>
        <dbReference type="ARBA" id="ARBA00022989"/>
    </source>
</evidence>
<dbReference type="Pfam" id="PF11891">
    <property type="entry name" value="RETICULATA-like"/>
    <property type="match status" value="1"/>
</dbReference>
<dbReference type="OrthoDB" id="205639at2759"/>
<keyword evidence="12" id="KW-1185">Reference proteome</keyword>
<keyword evidence="5" id="KW-0812">Transmembrane</keyword>
<evidence type="ECO:0000259" key="10">
    <source>
        <dbReference type="Pfam" id="PF04187"/>
    </source>
</evidence>
<evidence type="ECO:0000256" key="2">
    <source>
        <dbReference type="ARBA" id="ARBA00010793"/>
    </source>
</evidence>
<evidence type="ECO:0000256" key="9">
    <source>
        <dbReference type="SAM" id="MobiDB-lite"/>
    </source>
</evidence>
<evidence type="ECO:0000313" key="11">
    <source>
        <dbReference type="EMBL" id="GFS33604.1"/>
    </source>
</evidence>
<dbReference type="SUPFAM" id="SSF159501">
    <property type="entry name" value="EreA/ChaN-like"/>
    <property type="match status" value="2"/>
</dbReference>
<dbReference type="GO" id="GO:0031969">
    <property type="term" value="C:chloroplast membrane"/>
    <property type="evidence" value="ECO:0007669"/>
    <property type="project" value="UniProtKB-SubCell"/>
</dbReference>
<dbReference type="InterPro" id="IPR021825">
    <property type="entry name" value="RETICULATA-related"/>
</dbReference>
<protein>
    <submittedName>
        <fullName evidence="11">DUF399 family protein, putative</fullName>
    </submittedName>
</protein>
<dbReference type="PANTHER" id="PTHR31620:SF2">
    <property type="entry name" value="PROTEIN RETICULATA-RELATED 5, CHLOROPLASTIC"/>
    <property type="match status" value="1"/>
</dbReference>
<dbReference type="AlphaFoldDB" id="A0A7J0DEJ3"/>